<organism evidence="2 3">
    <name type="scientific">Fimbriiglobus ruber</name>
    <dbReference type="NCBI Taxonomy" id="1908690"/>
    <lineage>
        <taxon>Bacteria</taxon>
        <taxon>Pseudomonadati</taxon>
        <taxon>Planctomycetota</taxon>
        <taxon>Planctomycetia</taxon>
        <taxon>Gemmatales</taxon>
        <taxon>Gemmataceae</taxon>
        <taxon>Fimbriiglobus</taxon>
    </lineage>
</organism>
<dbReference type="Proteomes" id="UP000214646">
    <property type="component" value="Unassembled WGS sequence"/>
</dbReference>
<gene>
    <name evidence="2" type="ORF">FRUB_04483</name>
</gene>
<keyword evidence="3" id="KW-1185">Reference proteome</keyword>
<dbReference type="OrthoDB" id="9779903at2"/>
<evidence type="ECO:0000313" key="3">
    <source>
        <dbReference type="Proteomes" id="UP000214646"/>
    </source>
</evidence>
<protein>
    <submittedName>
        <fullName evidence="2">3'-phosphatase, 5'-polynucleotide kinase, phage-associated</fullName>
    </submittedName>
</protein>
<dbReference type="SUPFAM" id="SSF56784">
    <property type="entry name" value="HAD-like"/>
    <property type="match status" value="1"/>
</dbReference>
<reference evidence="3" key="1">
    <citation type="submission" date="2017-06" db="EMBL/GenBank/DDBJ databases">
        <title>Genome analysis of Fimbriiglobus ruber SP5, the first member of the order Planctomycetales with confirmed chitinolytic capability.</title>
        <authorList>
            <person name="Ravin N.V."/>
            <person name="Rakitin A.L."/>
            <person name="Ivanova A.A."/>
            <person name="Beletsky A.V."/>
            <person name="Kulichevskaya I.S."/>
            <person name="Mardanov A.V."/>
            <person name="Dedysh S.N."/>
        </authorList>
    </citation>
    <scope>NUCLEOTIDE SEQUENCE [LARGE SCALE GENOMIC DNA]</scope>
    <source>
        <strain evidence="3">SP5</strain>
    </source>
</reference>
<dbReference type="AlphaFoldDB" id="A0A225E132"/>
<dbReference type="Pfam" id="PF25109">
    <property type="entry name" value="HAD_PNKP"/>
    <property type="match status" value="1"/>
</dbReference>
<dbReference type="InterPro" id="IPR036412">
    <property type="entry name" value="HAD-like_sf"/>
</dbReference>
<keyword evidence="2" id="KW-0418">Kinase</keyword>
<dbReference type="Pfam" id="PF13671">
    <property type="entry name" value="AAA_33"/>
    <property type="match status" value="1"/>
</dbReference>
<name>A0A225E132_9BACT</name>
<dbReference type="InterPro" id="IPR056782">
    <property type="entry name" value="HAD_PNKP"/>
</dbReference>
<dbReference type="InterPro" id="IPR027417">
    <property type="entry name" value="P-loop_NTPase"/>
</dbReference>
<dbReference type="Gene3D" id="3.40.50.300">
    <property type="entry name" value="P-loop containing nucleotide triphosphate hydrolases"/>
    <property type="match status" value="1"/>
</dbReference>
<evidence type="ECO:0000259" key="1">
    <source>
        <dbReference type="Pfam" id="PF25109"/>
    </source>
</evidence>
<keyword evidence="2" id="KW-0808">Transferase</keyword>
<dbReference type="EMBL" id="NIDE01000005">
    <property type="protein sequence ID" value="OWK42405.1"/>
    <property type="molecule type" value="Genomic_DNA"/>
</dbReference>
<dbReference type="InterPro" id="IPR023214">
    <property type="entry name" value="HAD_sf"/>
</dbReference>
<evidence type="ECO:0000313" key="2">
    <source>
        <dbReference type="EMBL" id="OWK42405.1"/>
    </source>
</evidence>
<dbReference type="RefSeq" id="WP_088255576.1">
    <property type="nucleotide sequence ID" value="NZ_NIDE01000005.1"/>
</dbReference>
<sequence>MTRTVIFDIDGTLADATHRLHHVTKEPKNYDAFFAAVGDDPVIEPIRELAQVLARQDYKIILVSGRSDKVREQTLDWLGRHEVPCDELHMRREGDYRQDFTIKSEILDELLADGNEIAFVVDDRPSVVAMWRERGLTCLQCRDWDEAPHVNPGLLTVMVGPSGAGKSYWLTTDEACGFGIDPSHIVSSDQLRADLCGDFRDQTKNDEVFTALHAVVKIRLAHGLPTVVDATNLRRKDRLSVVGLSAGMVRYVVIDRPTEDKRRDAGWRATLPFDLIAKHDQTFRSQLRDILAGDGQPNVEVLDLRRAA</sequence>
<dbReference type="SUPFAM" id="SSF52540">
    <property type="entry name" value="P-loop containing nucleoside triphosphate hydrolases"/>
    <property type="match status" value="1"/>
</dbReference>
<accession>A0A225E132</accession>
<dbReference type="Gene3D" id="3.40.50.1000">
    <property type="entry name" value="HAD superfamily/HAD-like"/>
    <property type="match status" value="1"/>
</dbReference>
<feature type="domain" description="Polynucleotide kinase PNKP phosphatase" evidence="1">
    <location>
        <begin position="3"/>
        <end position="143"/>
    </location>
</feature>
<dbReference type="GO" id="GO:0016301">
    <property type="term" value="F:kinase activity"/>
    <property type="evidence" value="ECO:0007669"/>
    <property type="project" value="UniProtKB-KW"/>
</dbReference>
<proteinExistence type="predicted"/>
<comment type="caution">
    <text evidence="2">The sequence shown here is derived from an EMBL/GenBank/DDBJ whole genome shotgun (WGS) entry which is preliminary data.</text>
</comment>